<dbReference type="PIRSF" id="PIRSF015753">
    <property type="entry name" value="GST"/>
    <property type="match status" value="1"/>
</dbReference>
<evidence type="ECO:0000313" key="6">
    <source>
        <dbReference type="Proteomes" id="UP000192997"/>
    </source>
</evidence>
<feature type="site" description="Lowers pKa of active site Cys" evidence="3">
    <location>
        <position position="251"/>
    </location>
</feature>
<dbReference type="Gene3D" id="3.40.30.10">
    <property type="entry name" value="Glutaredoxin"/>
    <property type="match status" value="1"/>
</dbReference>
<name>A0A1X4G3C6_9CYAN</name>
<dbReference type="Gene3D" id="1.20.1050.10">
    <property type="match status" value="1"/>
</dbReference>
<dbReference type="CDD" id="cd03190">
    <property type="entry name" value="GST_C_Omega_like"/>
    <property type="match status" value="1"/>
</dbReference>
<feature type="active site" description="Proton donor/acceptor" evidence="1">
    <location>
        <position position="193"/>
    </location>
</feature>
<dbReference type="InterPro" id="IPR047047">
    <property type="entry name" value="GST_Omega-like_C"/>
</dbReference>
<comment type="caution">
    <text evidence="5">The sequence shown here is derived from an EMBL/GenBank/DDBJ whole genome shotgun (WGS) entry which is preliminary data.</text>
</comment>
<dbReference type="SFLD" id="SFLDS00019">
    <property type="entry name" value="Glutathione_Transferase_(cytos"/>
    <property type="match status" value="1"/>
</dbReference>
<gene>
    <name evidence="5" type="ORF">B7O87_14335</name>
</gene>
<evidence type="ECO:0000313" key="5">
    <source>
        <dbReference type="EMBL" id="OSO88097.1"/>
    </source>
</evidence>
<sequence length="316" mass="35580">MGILVDGKWHTDMVGATSKTGAFERKPVTFRERIEPKSEANQAARFVAEAGRYHLYVSLACPWAHRTLVLRALKGLEEVVSVSVVDPLMLDQGWVFSDGPGCVPDSLFGSSALHEIYTRAMPDYSGRVTVPVLWDKRHGTIVNNESSEIVRMFNTAFDALATKELPDLYPEALRAEIDALNARIYDTLNNGVYRSGFATTQSAYETAVTELFATLDMLEARLEKGPYLFGERMTEADWRLFPTLVRFDAVYHGHFKCNLRKLVEYPNLWAYTKRLYHVPGVAPTVSIDHIKRHYYGSHLHLNPKGIVPVGPALTFD</sequence>
<dbReference type="PANTHER" id="PTHR32419:SF6">
    <property type="entry name" value="GLUTATHIONE S-TRANSFERASE OMEGA-LIKE 1-RELATED"/>
    <property type="match status" value="1"/>
</dbReference>
<feature type="binding site" evidence="2">
    <location>
        <position position="94"/>
    </location>
    <ligand>
        <name>glutathione</name>
        <dbReference type="ChEBI" id="CHEBI:57925"/>
    </ligand>
</feature>
<organism evidence="5 6">
    <name type="scientific">Cylindrospermopsis raciborskii CENA303</name>
    <dbReference type="NCBI Taxonomy" id="1170769"/>
    <lineage>
        <taxon>Bacteria</taxon>
        <taxon>Bacillati</taxon>
        <taxon>Cyanobacteriota</taxon>
        <taxon>Cyanophyceae</taxon>
        <taxon>Nostocales</taxon>
        <taxon>Aphanizomenonaceae</taxon>
        <taxon>Cylindrospermopsis</taxon>
    </lineage>
</organism>
<dbReference type="Pfam" id="PF13410">
    <property type="entry name" value="GST_C_2"/>
    <property type="match status" value="1"/>
</dbReference>
<feature type="active site" description="Nucleophile" evidence="1">
    <location>
        <position position="61"/>
    </location>
</feature>
<dbReference type="AlphaFoldDB" id="A0A1X4G3C6"/>
<proteinExistence type="predicted"/>
<dbReference type="SUPFAM" id="SSF47616">
    <property type="entry name" value="GST C-terminal domain-like"/>
    <property type="match status" value="1"/>
</dbReference>
<dbReference type="InterPro" id="IPR036282">
    <property type="entry name" value="Glutathione-S-Trfase_C_sf"/>
</dbReference>
<reference evidence="6" key="1">
    <citation type="submission" date="2017-04" db="EMBL/GenBank/DDBJ databases">
        <authorList>
            <person name="Abreu V.A."/>
            <person name="Popin R.V."/>
            <person name="Rigonato J."/>
            <person name="Andreote A.P."/>
            <person name="Schaker P.C."/>
            <person name="Hoff-Risseti C."/>
            <person name="Alvarenga D.O."/>
            <person name="Varani A.M."/>
            <person name="Fiore M.F."/>
        </authorList>
    </citation>
    <scope>NUCLEOTIDE SEQUENCE [LARGE SCALE GENOMIC DNA]</scope>
    <source>
        <strain evidence="6">CENA303</strain>
    </source>
</reference>
<feature type="binding site" evidence="2">
    <location>
        <begin position="145"/>
        <end position="146"/>
    </location>
    <ligand>
        <name>glutathione</name>
        <dbReference type="ChEBI" id="CHEBI:57925"/>
    </ligand>
</feature>
<dbReference type="EMBL" id="NBYN01000063">
    <property type="protein sequence ID" value="OSO88097.1"/>
    <property type="molecule type" value="Genomic_DNA"/>
</dbReference>
<dbReference type="FunFam" id="3.40.30.10:FF:000058">
    <property type="entry name" value="Glutathione S-transferase, omega"/>
    <property type="match status" value="1"/>
</dbReference>
<dbReference type="GO" id="GO:0005737">
    <property type="term" value="C:cytoplasm"/>
    <property type="evidence" value="ECO:0007669"/>
    <property type="project" value="TreeGrafter"/>
</dbReference>
<evidence type="ECO:0000259" key="4">
    <source>
        <dbReference type="PROSITE" id="PS50405"/>
    </source>
</evidence>
<dbReference type="Pfam" id="PF13409">
    <property type="entry name" value="GST_N_2"/>
    <property type="match status" value="1"/>
</dbReference>
<accession>A0A1X4G3C6</accession>
<dbReference type="PROSITE" id="PS50405">
    <property type="entry name" value="GST_CTER"/>
    <property type="match status" value="1"/>
</dbReference>
<dbReference type="SFLD" id="SFLDG01206">
    <property type="entry name" value="Xi.1"/>
    <property type="match status" value="1"/>
</dbReference>
<evidence type="ECO:0000256" key="3">
    <source>
        <dbReference type="PIRSR" id="PIRSR015753-3"/>
    </source>
</evidence>
<dbReference type="InterPro" id="IPR004045">
    <property type="entry name" value="Glutathione_S-Trfase_N"/>
</dbReference>
<feature type="binding site" evidence="2">
    <location>
        <begin position="127"/>
        <end position="130"/>
    </location>
    <ligand>
        <name>glutathione</name>
        <dbReference type="ChEBI" id="CHEBI:57925"/>
    </ligand>
</feature>
<feature type="domain" description="GST C-terminal" evidence="4">
    <location>
        <begin position="170"/>
        <end position="297"/>
    </location>
</feature>
<dbReference type="InterPro" id="IPR040079">
    <property type="entry name" value="Glutathione_S-Trfase"/>
</dbReference>
<dbReference type="PANTHER" id="PTHR32419">
    <property type="entry name" value="GLUTATHIONYL-HYDROQUINONE REDUCTASE"/>
    <property type="match status" value="1"/>
</dbReference>
<dbReference type="GO" id="GO:0004364">
    <property type="term" value="F:glutathione transferase activity"/>
    <property type="evidence" value="ECO:0007669"/>
    <property type="project" value="InterPro"/>
</dbReference>
<dbReference type="Proteomes" id="UP000192997">
    <property type="component" value="Unassembled WGS sequence"/>
</dbReference>
<dbReference type="InterPro" id="IPR036249">
    <property type="entry name" value="Thioredoxin-like_sf"/>
</dbReference>
<dbReference type="SFLD" id="SFLDG01148">
    <property type="entry name" value="Xi_(cytGST)"/>
    <property type="match status" value="1"/>
</dbReference>
<dbReference type="InterPro" id="IPR016639">
    <property type="entry name" value="GST_Omega/GSH"/>
</dbReference>
<evidence type="ECO:0000256" key="2">
    <source>
        <dbReference type="PIRSR" id="PIRSR015753-2"/>
    </source>
</evidence>
<protein>
    <submittedName>
        <fullName evidence="5">Glutathione-dependent reductase</fullName>
    </submittedName>
</protein>
<evidence type="ECO:0000256" key="1">
    <source>
        <dbReference type="PIRSR" id="PIRSR015753-1"/>
    </source>
</evidence>
<dbReference type="InterPro" id="IPR010987">
    <property type="entry name" value="Glutathione-S-Trfase_C-like"/>
</dbReference>
<feature type="site" description="Lowers pKa of active site Cys" evidence="3">
    <location>
        <position position="294"/>
    </location>
</feature>
<dbReference type="SUPFAM" id="SSF52833">
    <property type="entry name" value="Thioredoxin-like"/>
    <property type="match status" value="1"/>
</dbReference>